<proteinExistence type="predicted"/>
<feature type="region of interest" description="Disordered" evidence="1">
    <location>
        <begin position="75"/>
        <end position="96"/>
    </location>
</feature>
<evidence type="ECO:0000313" key="2">
    <source>
        <dbReference type="EMBL" id="KAL3503993.1"/>
    </source>
</evidence>
<dbReference type="EMBL" id="JBJUIK010000014">
    <property type="protein sequence ID" value="KAL3503993.1"/>
    <property type="molecule type" value="Genomic_DNA"/>
</dbReference>
<dbReference type="Proteomes" id="UP001630127">
    <property type="component" value="Unassembled WGS sequence"/>
</dbReference>
<gene>
    <name evidence="2" type="ORF">ACH5RR_033834</name>
</gene>
<reference evidence="2 3" key="1">
    <citation type="submission" date="2024-11" db="EMBL/GenBank/DDBJ databases">
        <title>A near-complete genome assembly of Cinchona calisaya.</title>
        <authorList>
            <person name="Lian D.C."/>
            <person name="Zhao X.W."/>
            <person name="Wei L."/>
        </authorList>
    </citation>
    <scope>NUCLEOTIDE SEQUENCE [LARGE SCALE GENOMIC DNA]</scope>
    <source>
        <tissue evidence="2">Nenye</tissue>
    </source>
</reference>
<keyword evidence="3" id="KW-1185">Reference proteome</keyword>
<feature type="region of interest" description="Disordered" evidence="1">
    <location>
        <begin position="1"/>
        <end position="34"/>
    </location>
</feature>
<evidence type="ECO:0000313" key="3">
    <source>
        <dbReference type="Proteomes" id="UP001630127"/>
    </source>
</evidence>
<sequence>MNAEKTHSQSCRILGTEEPRMQEQYPPTSPPLIQSSKVRQLPVCMGTEGQASEPKQACSLTEIVYHFPDSSIQDNHLSQKHVSNPKIYNLGKRSDA</sequence>
<organism evidence="2 3">
    <name type="scientific">Cinchona calisaya</name>
    <dbReference type="NCBI Taxonomy" id="153742"/>
    <lineage>
        <taxon>Eukaryota</taxon>
        <taxon>Viridiplantae</taxon>
        <taxon>Streptophyta</taxon>
        <taxon>Embryophyta</taxon>
        <taxon>Tracheophyta</taxon>
        <taxon>Spermatophyta</taxon>
        <taxon>Magnoliopsida</taxon>
        <taxon>eudicotyledons</taxon>
        <taxon>Gunneridae</taxon>
        <taxon>Pentapetalae</taxon>
        <taxon>asterids</taxon>
        <taxon>lamiids</taxon>
        <taxon>Gentianales</taxon>
        <taxon>Rubiaceae</taxon>
        <taxon>Cinchonoideae</taxon>
        <taxon>Cinchoneae</taxon>
        <taxon>Cinchona</taxon>
    </lineage>
</organism>
<name>A0ABD2YAG2_9GENT</name>
<dbReference type="AlphaFoldDB" id="A0ABD2YAG2"/>
<comment type="caution">
    <text evidence="2">The sequence shown here is derived from an EMBL/GenBank/DDBJ whole genome shotgun (WGS) entry which is preliminary data.</text>
</comment>
<accession>A0ABD2YAG2</accession>
<protein>
    <submittedName>
        <fullName evidence="2">Uncharacterized protein</fullName>
    </submittedName>
</protein>
<evidence type="ECO:0000256" key="1">
    <source>
        <dbReference type="SAM" id="MobiDB-lite"/>
    </source>
</evidence>